<organism evidence="2 3">
    <name type="scientific">Caenorhabditis elegans</name>
    <dbReference type="NCBI Taxonomy" id="6239"/>
    <lineage>
        <taxon>Eukaryota</taxon>
        <taxon>Metazoa</taxon>
        <taxon>Ecdysozoa</taxon>
        <taxon>Nematoda</taxon>
        <taxon>Chromadorea</taxon>
        <taxon>Rhabditida</taxon>
        <taxon>Rhabditina</taxon>
        <taxon>Rhabditomorpha</taxon>
        <taxon>Rhabditoidea</taxon>
        <taxon>Rhabditidae</taxon>
        <taxon>Peloderinae</taxon>
        <taxon>Caenorhabditis</taxon>
    </lineage>
</organism>
<dbReference type="Pfam" id="PF01827">
    <property type="entry name" value="FTH"/>
    <property type="match status" value="1"/>
</dbReference>
<dbReference type="CTD" id="182883"/>
<evidence type="ECO:0000259" key="1">
    <source>
        <dbReference type="Pfam" id="PF01827"/>
    </source>
</evidence>
<accession>B5U8N5</accession>
<dbReference type="Proteomes" id="UP000001940">
    <property type="component" value="Chromosome V"/>
</dbReference>
<sequence length="269" mass="31821">MVMEPGFKEIKVDFIERNVHLILDGNVLQYKPTKTGCIVKRNNHFSSLKNHDYIETAIRDLRLIFKRPKLELHLFSVIIEILYKKEERDRLYMFLTELMRRVEPINTKTISFTRMHCEEMKSILSLLNANNIEKIELNFHHGILLENYLAQLEQWKNAKELCASAVFAGFYTSIENLFNFRKFEINLETFTVADAVKIKNILLNSANFNYCKIEYSMQFVAHRFEVARLFQPSNTNGNLDYFAYKCSGGNYIIFLDDYHLEIQRENDES</sequence>
<dbReference type="PANTHER" id="PTHR23014">
    <property type="entry name" value="F-BOX A PROTEIN"/>
    <property type="match status" value="1"/>
</dbReference>
<name>B5U8N5_CAEEL</name>
<feature type="domain" description="DUF38" evidence="1">
    <location>
        <begin position="93"/>
        <end position="232"/>
    </location>
</feature>
<keyword evidence="3" id="KW-1185">Reference proteome</keyword>
<dbReference type="KEGG" id="cel:CELE_C25D7.4"/>
<evidence type="ECO:0000313" key="4">
    <source>
        <dbReference type="WormBase" id="C25D7.4b"/>
    </source>
</evidence>
<dbReference type="RefSeq" id="NP_001129881.1">
    <property type="nucleotide sequence ID" value="NM_001136409.4"/>
</dbReference>
<dbReference type="AGR" id="WB:WBGene00007716"/>
<proteinExistence type="predicted"/>
<dbReference type="EMBL" id="BX284605">
    <property type="protein sequence ID" value="CAR64657.1"/>
    <property type="molecule type" value="Genomic_DNA"/>
</dbReference>
<reference evidence="2 3" key="1">
    <citation type="journal article" date="1998" name="Science">
        <title>Genome sequence of the nematode C. elegans: a platform for investigating biology.</title>
        <authorList>
            <consortium name="The C. elegans sequencing consortium"/>
            <person name="Sulson J.E."/>
            <person name="Waterston R."/>
        </authorList>
    </citation>
    <scope>NUCLEOTIDE SEQUENCE [LARGE SCALE GENOMIC DNA]</scope>
    <source>
        <strain evidence="2 3">Bristol N2</strain>
    </source>
</reference>
<dbReference type="WormBase" id="C25D7.4b">
    <property type="protein sequence ID" value="CE43016"/>
    <property type="gene ID" value="WBGene00007716"/>
    <property type="gene designation" value="fbxa-82"/>
</dbReference>
<dbReference type="OrthoDB" id="10672783at2759"/>
<evidence type="ECO:0000313" key="3">
    <source>
        <dbReference type="Proteomes" id="UP000001940"/>
    </source>
</evidence>
<dbReference type="AlphaFoldDB" id="B5U8N5"/>
<protein>
    <submittedName>
        <fullName evidence="2">DUF38 domain-containing protein</fullName>
    </submittedName>
</protein>
<evidence type="ECO:0000313" key="2">
    <source>
        <dbReference type="EMBL" id="CAR64657.1"/>
    </source>
</evidence>
<dbReference type="HOGENOM" id="CLU_030831_3_1_1"/>
<dbReference type="GeneID" id="182883"/>
<dbReference type="Bgee" id="WBGene00007716">
    <property type="expression patterns" value="Expressed in adult organism and 1 other cell type or tissue"/>
</dbReference>
<dbReference type="InterPro" id="IPR002900">
    <property type="entry name" value="DUF38/FTH_CAE_spp"/>
</dbReference>
<gene>
    <name evidence="2 4" type="primary">fbxa-82</name>
    <name evidence="4" type="ORF">C25D7.4</name>
    <name evidence="2" type="ORF">CELE_C25D7.4</name>
</gene>
<dbReference type="ExpressionAtlas" id="B5U8N5">
    <property type="expression patterns" value="baseline"/>
</dbReference>
<dbReference type="PANTHER" id="PTHR23014:SF1">
    <property type="entry name" value="DUF38 DOMAIN-CONTAINING PROTEIN-RELATED"/>
    <property type="match status" value="1"/>
</dbReference>